<dbReference type="SUPFAM" id="SSF55021">
    <property type="entry name" value="ACT-like"/>
    <property type="match status" value="1"/>
</dbReference>
<evidence type="ECO:0000256" key="1">
    <source>
        <dbReference type="SAM" id="Phobius"/>
    </source>
</evidence>
<dbReference type="PROSITE" id="PS51671">
    <property type="entry name" value="ACT"/>
    <property type="match status" value="1"/>
</dbReference>
<keyword evidence="1" id="KW-0812">Transmembrane</keyword>
<evidence type="ECO:0000313" key="4">
    <source>
        <dbReference type="Proteomes" id="UP000609879"/>
    </source>
</evidence>
<comment type="caution">
    <text evidence="3">The sequence shown here is derived from an EMBL/GenBank/DDBJ whole genome shotgun (WGS) entry which is preliminary data.</text>
</comment>
<feature type="transmembrane region" description="Helical" evidence="1">
    <location>
        <begin position="12"/>
        <end position="36"/>
    </location>
</feature>
<sequence length="259" mass="27422">MPGMKPIDRSRAAHWAADLIEVAAVFFAVGAAHLFVTLLGERAHGEAMLVASGVIVVVAALVRRRWTRRHPKTAPVHDRDLMRLRTTLPDRPGTLAALSGRLAARGINILAIQIHPAEHGVVDELLVAVPRGLTAAAVAQTVTAGGGEQTEVTPADLHDLTDPATRALTVARRSATAGDAVRSLLAAELTDSPPPPGAAHVAALHAEGHPRYLTRHRPAFTPTEIARAQALIDLCEAMAHVPRPTLLPRAAGRRRVGDT</sequence>
<feature type="transmembrane region" description="Helical" evidence="1">
    <location>
        <begin position="42"/>
        <end position="62"/>
    </location>
</feature>
<dbReference type="Proteomes" id="UP000609879">
    <property type="component" value="Unassembled WGS sequence"/>
</dbReference>
<evidence type="ECO:0000313" key="3">
    <source>
        <dbReference type="EMBL" id="GID79289.1"/>
    </source>
</evidence>
<dbReference type="InterPro" id="IPR045865">
    <property type="entry name" value="ACT-like_dom_sf"/>
</dbReference>
<keyword evidence="1" id="KW-1133">Transmembrane helix</keyword>
<protein>
    <recommendedName>
        <fullName evidence="2">ACT domain-containing protein</fullName>
    </recommendedName>
</protein>
<proteinExistence type="predicted"/>
<dbReference type="Pfam" id="PF01842">
    <property type="entry name" value="ACT"/>
    <property type="match status" value="1"/>
</dbReference>
<name>A0ABQ3YH00_9ACTN</name>
<dbReference type="InterPro" id="IPR002912">
    <property type="entry name" value="ACT_dom"/>
</dbReference>
<reference evidence="3 4" key="1">
    <citation type="submission" date="2021-01" db="EMBL/GenBank/DDBJ databases">
        <title>Whole genome shotgun sequence of Actinoplanes deccanensis NBRC 13994.</title>
        <authorList>
            <person name="Komaki H."/>
            <person name="Tamura T."/>
        </authorList>
    </citation>
    <scope>NUCLEOTIDE SEQUENCE [LARGE SCALE GENOMIC DNA]</scope>
    <source>
        <strain evidence="3 4">NBRC 13994</strain>
    </source>
</reference>
<evidence type="ECO:0000259" key="2">
    <source>
        <dbReference type="PROSITE" id="PS51671"/>
    </source>
</evidence>
<keyword evidence="1" id="KW-0472">Membrane</keyword>
<dbReference type="CDD" id="cd02116">
    <property type="entry name" value="ACT"/>
    <property type="match status" value="1"/>
</dbReference>
<organism evidence="3 4">
    <name type="scientific">Paractinoplanes deccanensis</name>
    <dbReference type="NCBI Taxonomy" id="113561"/>
    <lineage>
        <taxon>Bacteria</taxon>
        <taxon>Bacillati</taxon>
        <taxon>Actinomycetota</taxon>
        <taxon>Actinomycetes</taxon>
        <taxon>Micromonosporales</taxon>
        <taxon>Micromonosporaceae</taxon>
        <taxon>Paractinoplanes</taxon>
    </lineage>
</organism>
<keyword evidence="4" id="KW-1185">Reference proteome</keyword>
<gene>
    <name evidence="3" type="ORF">Ade02nite_79300</name>
</gene>
<feature type="domain" description="ACT" evidence="2">
    <location>
        <begin position="83"/>
        <end position="160"/>
    </location>
</feature>
<accession>A0ABQ3YH00</accession>
<dbReference type="Gene3D" id="3.30.70.260">
    <property type="match status" value="1"/>
</dbReference>
<dbReference type="EMBL" id="BOMI01000165">
    <property type="protein sequence ID" value="GID79289.1"/>
    <property type="molecule type" value="Genomic_DNA"/>
</dbReference>